<dbReference type="EMBL" id="CANTFK010000949">
    <property type="protein sequence ID" value="CAI5734332.1"/>
    <property type="molecule type" value="Genomic_DNA"/>
</dbReference>
<feature type="region of interest" description="Disordered" evidence="1">
    <location>
        <begin position="393"/>
        <end position="447"/>
    </location>
</feature>
<name>A0AAV0UBX9_9STRA</name>
<feature type="compositionally biased region" description="Low complexity" evidence="1">
    <location>
        <begin position="406"/>
        <end position="417"/>
    </location>
</feature>
<accession>A0AAV0UBX9</accession>
<evidence type="ECO:0000313" key="3">
    <source>
        <dbReference type="Proteomes" id="UP001159659"/>
    </source>
</evidence>
<gene>
    <name evidence="2" type="ORF">PFR002_LOCUS7452</name>
</gene>
<evidence type="ECO:0000313" key="2">
    <source>
        <dbReference type="EMBL" id="CAI5734332.1"/>
    </source>
</evidence>
<proteinExistence type="predicted"/>
<feature type="region of interest" description="Disordered" evidence="1">
    <location>
        <begin position="1"/>
        <end position="49"/>
    </location>
</feature>
<dbReference type="AlphaFoldDB" id="A0AAV0UBX9"/>
<feature type="compositionally biased region" description="Basic residues" evidence="1">
    <location>
        <begin position="7"/>
        <end position="22"/>
    </location>
</feature>
<sequence length="610" mass="67779">MNWMTSGRHRALYSQRGRRRQMHFPSQVQCQRVKATSPPRSSHSARAHDSATPWYIVPVGDDNESQDIRVLELERKGAMSNMDGMAQGKAREGVELVTTECIIDGGARLSPSYGQKRQVIPGERNENRCIFTPVKKARKYEQPLDSVQQLRGARGERPTSSIASDVDTHFFNDNKELPHKTRAQYTSRSYSDPAPSEIRKRSFSQQFNGNRSCDRLGGVQQLQLQQSVYDKNFDKGVFASGECNDEQQLSHGIHDQQTFSDASETNQRDFQRWKVNSGSYAGFNPDVPFDHPENASFRNINDPSRKKVHGTPPSSPADASPLSFRMSRAEVLQSQLSSNVHDANRHPVEHRMSYTPIQSPSPSTSTSSQCSIVLGRPPLGWQKKLMLSLGDDTIDQPETRFGSFAPSSEETSPLSSTNDVTANRKNHGPHRFALESSPSPTRSDSENSLLNAVVPANAKEHIMAAATSQQLPTDSRMWFQRPTAMTKLGETNGADAAFSGKSTALQQSWVMSSRTKTILDTVSSSKDPSAENAAEKPKTKYQEMESVAVYMYTLVQCYKIDESLRDDRHNSPIAAQTQLVREASSPPAATALANQTACRREIIFSPKHAS</sequence>
<feature type="region of interest" description="Disordered" evidence="1">
    <location>
        <begin position="284"/>
        <end position="321"/>
    </location>
</feature>
<dbReference type="Proteomes" id="UP001159659">
    <property type="component" value="Unassembled WGS sequence"/>
</dbReference>
<feature type="region of interest" description="Disordered" evidence="1">
    <location>
        <begin position="172"/>
        <end position="204"/>
    </location>
</feature>
<comment type="caution">
    <text evidence="2">The sequence shown here is derived from an EMBL/GenBank/DDBJ whole genome shotgun (WGS) entry which is preliminary data.</text>
</comment>
<evidence type="ECO:0000256" key="1">
    <source>
        <dbReference type="SAM" id="MobiDB-lite"/>
    </source>
</evidence>
<protein>
    <submittedName>
        <fullName evidence="2">Uncharacterized protein</fullName>
    </submittedName>
</protein>
<organism evidence="2 3">
    <name type="scientific">Peronospora farinosa</name>
    <dbReference type="NCBI Taxonomy" id="134698"/>
    <lineage>
        <taxon>Eukaryota</taxon>
        <taxon>Sar</taxon>
        <taxon>Stramenopiles</taxon>
        <taxon>Oomycota</taxon>
        <taxon>Peronosporomycetes</taxon>
        <taxon>Peronosporales</taxon>
        <taxon>Peronosporaceae</taxon>
        <taxon>Peronospora</taxon>
    </lineage>
</organism>
<reference evidence="2" key="1">
    <citation type="submission" date="2022-12" db="EMBL/GenBank/DDBJ databases">
        <authorList>
            <person name="Webb A."/>
        </authorList>
    </citation>
    <scope>NUCLEOTIDE SEQUENCE</scope>
    <source>
        <strain evidence="2">Pf2</strain>
    </source>
</reference>
<feature type="compositionally biased region" description="Polar residues" evidence="1">
    <location>
        <begin position="436"/>
        <end position="447"/>
    </location>
</feature>